<keyword evidence="4" id="KW-0411">Iron-sulfur</keyword>
<dbReference type="InterPro" id="IPR006638">
    <property type="entry name" value="Elp3/MiaA/NifB-like_rSAM"/>
</dbReference>
<dbReference type="SFLD" id="SFLDS00029">
    <property type="entry name" value="Radical_SAM"/>
    <property type="match status" value="1"/>
</dbReference>
<evidence type="ECO:0000313" key="7">
    <source>
        <dbReference type="EMBL" id="EEZ62214.1"/>
    </source>
</evidence>
<dbReference type="InterPro" id="IPR007197">
    <property type="entry name" value="rSAM"/>
</dbReference>
<keyword evidence="8" id="KW-1185">Reference proteome</keyword>
<dbReference type="InterPro" id="IPR040523">
    <property type="entry name" value="AsnC_trans_reg2"/>
</dbReference>
<dbReference type="SFLD" id="SFLDG01067">
    <property type="entry name" value="SPASM/twitch_domain_containing"/>
    <property type="match status" value="1"/>
</dbReference>
<dbReference type="NCBIfam" id="TIGR04085">
    <property type="entry name" value="rSAM_more_4Fe4S"/>
    <property type="match status" value="1"/>
</dbReference>
<dbReference type="SMART" id="SM00729">
    <property type="entry name" value="Elp3"/>
    <property type="match status" value="1"/>
</dbReference>
<name>D0WES6_SLAES</name>
<evidence type="ECO:0000256" key="5">
    <source>
        <dbReference type="SAM" id="MobiDB-lite"/>
    </source>
</evidence>
<dbReference type="GO" id="GO:0003824">
    <property type="term" value="F:catalytic activity"/>
    <property type="evidence" value="ECO:0007669"/>
    <property type="project" value="InterPro"/>
</dbReference>
<dbReference type="PROSITE" id="PS51918">
    <property type="entry name" value="RADICAL_SAM"/>
    <property type="match status" value="1"/>
</dbReference>
<evidence type="ECO:0000256" key="1">
    <source>
        <dbReference type="ARBA" id="ARBA00022691"/>
    </source>
</evidence>
<sequence>MPGIVETSESFAVAPGSHAPAPGAAVHPGTHPSAHEGGLQVSGATGARGRSSYRPGAGAAAQAYQARTGIQPPKIVAWEITRSCNLACAHCRAAAHCEAYPGELSLDECKAVMDDIASITDPILIVTGGEPLMRPDIWEIIDYAFEVGLHPVIGTNGTLITDEIAKKIAEHGIPRVSVSLDFPTVEGQDAFRGASGAFEDTVTGIRNLEKYGVGVQVNSTVTKMNNDMVDDLHDLSEDLGAAAFHPFLLVPTGRGEDLVDVELTPDEYEEVLTWAFKRQETSPMSFKPTDAPQYYRIMRQEAAKQGIKITPQTHGMQAMTRGCLGGITFVFISHTGDVQPCGYFDMQLGNVKETPFSEIWTNSPVFDDLRHYDRLKGKCGACEYKGVCGGCRARALSLTGDYLQEEPYCAYVPRGYAQDAVLDVAQARFPLAADPYGVLADALGFTRDAVKDAAWSLFRTKAVRRIGASFDSRKLGYSSALCAMAVPGDAAALEAAAAIVGSYSQVTHNYGRDNRYNLWFTLITRSEGERTRILDQIRMRTGVSDVLCMQATKTYKIRVDFATGAASADARCEAREALDAAVGALPDPACVRPFDAGDPFDVELVRWAQDDVTSAGLDFSAPYARLGLSEDAGIDGISGASERMQPAQGCAHGSAISEVAARHGHAGASSGVAGHPSGHPGMHPSGAPAEHPHGSRGLQGAGHPVGHPGGLAAGSLPGAFASDAAMDEAAAAIGACQLFDDPYAQGARRISARIGRKVSEAEVIARIRDFKADGTIRRFGAMVRHHKVGYACNSMTVWDIPDEKADAAGEVFAKAPFVSHCYARPRARSWPGNLYAMTHARTAEELSSHIEELKAMLVEAGVEAKGMESLTTTREFKKASMRYFEE</sequence>
<keyword evidence="1" id="KW-0949">S-adenosyl-L-methionine</keyword>
<organism evidence="7 8">
    <name type="scientific">Slackia exigua (strain ATCC 700122 / DSM 15923 / CIP 105133 / JCM 11022 / KCTC 5966 / S-7)</name>
    <dbReference type="NCBI Taxonomy" id="649764"/>
    <lineage>
        <taxon>Bacteria</taxon>
        <taxon>Bacillati</taxon>
        <taxon>Actinomycetota</taxon>
        <taxon>Coriobacteriia</taxon>
        <taxon>Eggerthellales</taxon>
        <taxon>Eggerthellaceae</taxon>
        <taxon>Slackia</taxon>
    </lineage>
</organism>
<feature type="compositionally biased region" description="Low complexity" evidence="5">
    <location>
        <begin position="12"/>
        <end position="32"/>
    </location>
</feature>
<dbReference type="eggNOG" id="COG1522">
    <property type="taxonomic scope" value="Bacteria"/>
</dbReference>
<keyword evidence="2" id="KW-0479">Metal-binding</keyword>
<evidence type="ECO:0000259" key="6">
    <source>
        <dbReference type="PROSITE" id="PS51918"/>
    </source>
</evidence>
<dbReference type="SUPFAM" id="SSF102114">
    <property type="entry name" value="Radical SAM enzymes"/>
    <property type="match status" value="1"/>
</dbReference>
<gene>
    <name evidence="7" type="ORF">HMPREF0762_00308</name>
</gene>
<dbReference type="GeneID" id="85006967"/>
<dbReference type="HOGENOM" id="CLU_363260_0_0_11"/>
<feature type="domain" description="Radical SAM core" evidence="6">
    <location>
        <begin position="70"/>
        <end position="281"/>
    </location>
</feature>
<dbReference type="OrthoDB" id="9782387at2"/>
<dbReference type="SFLD" id="SFLDG01386">
    <property type="entry name" value="main_SPASM_domain-containing"/>
    <property type="match status" value="1"/>
</dbReference>
<feature type="compositionally biased region" description="Low complexity" evidence="5">
    <location>
        <begin position="666"/>
        <end position="681"/>
    </location>
</feature>
<protein>
    <submittedName>
        <fullName evidence="7">Heme d1 biosynthesis radical SAM protein NirJ2</fullName>
    </submittedName>
</protein>
<dbReference type="Gene3D" id="3.30.70.3460">
    <property type="match status" value="2"/>
</dbReference>
<proteinExistence type="predicted"/>
<comment type="caution">
    <text evidence="7">The sequence shown here is derived from an EMBL/GenBank/DDBJ whole genome shotgun (WGS) entry which is preliminary data.</text>
</comment>
<evidence type="ECO:0000313" key="8">
    <source>
        <dbReference type="Proteomes" id="UP000006001"/>
    </source>
</evidence>
<dbReference type="eggNOG" id="COG0535">
    <property type="taxonomic scope" value="Bacteria"/>
</dbReference>
<dbReference type="Gene3D" id="3.20.20.70">
    <property type="entry name" value="Aldolase class I"/>
    <property type="match status" value="1"/>
</dbReference>
<evidence type="ECO:0000256" key="2">
    <source>
        <dbReference type="ARBA" id="ARBA00022723"/>
    </source>
</evidence>
<evidence type="ECO:0000256" key="4">
    <source>
        <dbReference type="ARBA" id="ARBA00023014"/>
    </source>
</evidence>
<dbReference type="PANTHER" id="PTHR11228">
    <property type="entry name" value="RADICAL SAM DOMAIN PROTEIN"/>
    <property type="match status" value="1"/>
</dbReference>
<feature type="region of interest" description="Disordered" evidence="5">
    <location>
        <begin position="1"/>
        <end position="54"/>
    </location>
</feature>
<dbReference type="GO" id="GO:0046872">
    <property type="term" value="F:metal ion binding"/>
    <property type="evidence" value="ECO:0007669"/>
    <property type="project" value="UniProtKB-KW"/>
</dbReference>
<dbReference type="GO" id="GO:0051536">
    <property type="term" value="F:iron-sulfur cluster binding"/>
    <property type="evidence" value="ECO:0007669"/>
    <property type="project" value="UniProtKB-KW"/>
</dbReference>
<dbReference type="AlphaFoldDB" id="D0WES6"/>
<dbReference type="Proteomes" id="UP000006001">
    <property type="component" value="Unassembled WGS sequence"/>
</dbReference>
<dbReference type="RefSeq" id="WP_006361554.1">
    <property type="nucleotide sequence ID" value="NZ_GG700630.1"/>
</dbReference>
<dbReference type="Pfam" id="PF17805">
    <property type="entry name" value="AsnC_trans_reg2"/>
    <property type="match status" value="2"/>
</dbReference>
<dbReference type="InterPro" id="IPR050377">
    <property type="entry name" value="Radical_SAM_PqqE_MftC-like"/>
</dbReference>
<dbReference type="CDD" id="cd01335">
    <property type="entry name" value="Radical_SAM"/>
    <property type="match status" value="1"/>
</dbReference>
<dbReference type="Pfam" id="PF13186">
    <property type="entry name" value="SPASM"/>
    <property type="match status" value="1"/>
</dbReference>
<dbReference type="EMBL" id="ACUX02000004">
    <property type="protein sequence ID" value="EEZ62214.1"/>
    <property type="molecule type" value="Genomic_DNA"/>
</dbReference>
<accession>D0WES6</accession>
<feature type="region of interest" description="Disordered" evidence="5">
    <location>
        <begin position="662"/>
        <end position="710"/>
    </location>
</feature>
<dbReference type="PANTHER" id="PTHR11228:SF34">
    <property type="entry name" value="TUNGSTEN-CONTAINING ALDEHYDE FERREDOXIN OXIDOREDUCTASE COFACTOR MODIFYING PROTEIN"/>
    <property type="match status" value="1"/>
</dbReference>
<dbReference type="CDD" id="cd21123">
    <property type="entry name" value="SPASM_MftC-like"/>
    <property type="match status" value="1"/>
</dbReference>
<dbReference type="Pfam" id="PF04055">
    <property type="entry name" value="Radical_SAM"/>
    <property type="match status" value="1"/>
</dbReference>
<reference evidence="7" key="1">
    <citation type="submission" date="2009-10" db="EMBL/GenBank/DDBJ databases">
        <authorList>
            <person name="Weinstock G."/>
            <person name="Sodergren E."/>
            <person name="Clifton S."/>
            <person name="Fulton L."/>
            <person name="Fulton B."/>
            <person name="Courtney L."/>
            <person name="Fronick C."/>
            <person name="Harrison M."/>
            <person name="Strong C."/>
            <person name="Farmer C."/>
            <person name="Delahaunty K."/>
            <person name="Markovic C."/>
            <person name="Hall O."/>
            <person name="Minx P."/>
            <person name="Tomlinson C."/>
            <person name="Mitreva M."/>
            <person name="Nelson J."/>
            <person name="Hou S."/>
            <person name="Wollam A."/>
            <person name="Pepin K.H."/>
            <person name="Johnson M."/>
            <person name="Bhonagiri V."/>
            <person name="Nash W.E."/>
            <person name="Warren W."/>
            <person name="Chinwalla A."/>
            <person name="Mardis E.R."/>
            <person name="Wilson R.K."/>
        </authorList>
    </citation>
    <scope>NUCLEOTIDE SEQUENCE [LARGE SCALE GENOMIC DNA]</scope>
    <source>
        <strain evidence="7">ATCC 700122</strain>
    </source>
</reference>
<dbReference type="InterPro" id="IPR023885">
    <property type="entry name" value="4Fe4S-binding_SPASM_dom"/>
</dbReference>
<evidence type="ECO:0000256" key="3">
    <source>
        <dbReference type="ARBA" id="ARBA00023004"/>
    </source>
</evidence>
<dbReference type="InterPro" id="IPR013785">
    <property type="entry name" value="Aldolase_TIM"/>
</dbReference>
<dbReference type="STRING" id="649764.HMPREF0762_00308"/>
<dbReference type="InterPro" id="IPR058240">
    <property type="entry name" value="rSAM_sf"/>
</dbReference>
<keyword evidence="3" id="KW-0408">Iron</keyword>